<dbReference type="RefSeq" id="WP_186948913.1">
    <property type="nucleotide sequence ID" value="NZ_JACOGF010000010.1"/>
</dbReference>
<dbReference type="EMBL" id="JACOGF010000010">
    <property type="protein sequence ID" value="MBC3919512.1"/>
    <property type="molecule type" value="Genomic_DNA"/>
</dbReference>
<reference evidence="1 2" key="1">
    <citation type="submission" date="2020-08" db="EMBL/GenBank/DDBJ databases">
        <title>Novel species isolated from subtropical streams in China.</title>
        <authorList>
            <person name="Lu H."/>
        </authorList>
    </citation>
    <scope>NUCLEOTIDE SEQUENCE [LARGE SCALE GENOMIC DNA]</scope>
    <source>
        <strain evidence="1 2">CY18W</strain>
    </source>
</reference>
<sequence>MAKVEFFDGTSLIATATTAPYRFNWSDVPFGNCR</sequence>
<name>A0ABR6ZUE5_9BURK</name>
<evidence type="ECO:0000313" key="1">
    <source>
        <dbReference type="EMBL" id="MBC3919512.1"/>
    </source>
</evidence>
<dbReference type="Proteomes" id="UP000650424">
    <property type="component" value="Unassembled WGS sequence"/>
</dbReference>
<keyword evidence="2" id="KW-1185">Reference proteome</keyword>
<dbReference type="Pfam" id="PF17957">
    <property type="entry name" value="Big_7"/>
    <property type="match status" value="1"/>
</dbReference>
<gene>
    <name evidence="1" type="ORF">H8L32_18645</name>
</gene>
<evidence type="ECO:0000313" key="2">
    <source>
        <dbReference type="Proteomes" id="UP000650424"/>
    </source>
</evidence>
<accession>A0ABR6ZUE5</accession>
<protein>
    <submittedName>
        <fullName evidence="1">Ig-like domain-containing protein</fullName>
    </submittedName>
</protein>
<dbReference type="Gene3D" id="2.60.40.10">
    <property type="entry name" value="Immunoglobulins"/>
    <property type="match status" value="1"/>
</dbReference>
<proteinExistence type="predicted"/>
<organism evidence="1 2">
    <name type="scientific">Undibacterium hunanense</name>
    <dbReference type="NCBI Taxonomy" id="2762292"/>
    <lineage>
        <taxon>Bacteria</taxon>
        <taxon>Pseudomonadati</taxon>
        <taxon>Pseudomonadota</taxon>
        <taxon>Betaproteobacteria</taxon>
        <taxon>Burkholderiales</taxon>
        <taxon>Oxalobacteraceae</taxon>
        <taxon>Undibacterium</taxon>
    </lineage>
</organism>
<comment type="caution">
    <text evidence="1">The sequence shown here is derived from an EMBL/GenBank/DDBJ whole genome shotgun (WGS) entry which is preliminary data.</text>
</comment>
<dbReference type="InterPro" id="IPR013783">
    <property type="entry name" value="Ig-like_fold"/>
</dbReference>